<feature type="domain" description="DRBM" evidence="11">
    <location>
        <begin position="195"/>
        <end position="264"/>
    </location>
</feature>
<dbReference type="AlphaFoldDB" id="A0AAX0WKS8"/>
<evidence type="ECO:0000256" key="7">
    <source>
        <dbReference type="ARBA" id="ARBA00022801"/>
    </source>
</evidence>
<evidence type="ECO:0000313" key="14">
    <source>
        <dbReference type="Proteomes" id="UP000236075"/>
    </source>
</evidence>
<feature type="binding site" evidence="9">
    <location>
        <position position="154"/>
    </location>
    <ligand>
        <name>Mg(2+)</name>
        <dbReference type="ChEBI" id="CHEBI:18420"/>
    </ligand>
</feature>
<evidence type="ECO:0000256" key="1">
    <source>
        <dbReference type="ARBA" id="ARBA00000109"/>
    </source>
</evidence>
<dbReference type="SUPFAM" id="SSF69065">
    <property type="entry name" value="RNase III domain-like"/>
    <property type="match status" value="1"/>
</dbReference>
<dbReference type="PROSITE" id="PS50137">
    <property type="entry name" value="DS_RBD"/>
    <property type="match status" value="1"/>
</dbReference>
<comment type="function">
    <text evidence="9">Digests double-stranded RNA. Involved in the processing of primary rRNA transcript to yield the immediate precursors to the large and small rRNAs (23S and 16S). Processes some mRNAs, and tRNAs when they are encoded in the rRNA operon. Processes pre-crRNA and tracrRNA of type II CRISPR loci if present in the organism.</text>
</comment>
<evidence type="ECO:0000256" key="3">
    <source>
        <dbReference type="ARBA" id="ARBA00022552"/>
    </source>
</evidence>
<dbReference type="GO" id="GO:0006364">
    <property type="term" value="P:rRNA processing"/>
    <property type="evidence" value="ECO:0007669"/>
    <property type="project" value="UniProtKB-UniRule"/>
</dbReference>
<reference evidence="13 14" key="1">
    <citation type="journal article" date="2017" name="BMC Genomics">
        <title>Genome sequencing of 39 Akkermansia muciniphila isolates reveals its population structure, genomic and functional diverisity, and global distribution in mammalian gut microbiotas.</title>
        <authorList>
            <person name="Guo X."/>
            <person name="Li S."/>
            <person name="Zhang J."/>
            <person name="Wu F."/>
            <person name="Li X."/>
            <person name="Wu D."/>
            <person name="Zhang M."/>
            <person name="Ou Z."/>
            <person name="Jie Z."/>
            <person name="Yan Q."/>
            <person name="Li P."/>
            <person name="Yi J."/>
            <person name="Peng Y."/>
        </authorList>
    </citation>
    <scope>NUCLEOTIDE SEQUENCE [LARGE SCALE GENOMIC DNA]</scope>
    <source>
        <strain evidence="13 14">GP28</strain>
    </source>
</reference>
<evidence type="ECO:0000256" key="8">
    <source>
        <dbReference type="ARBA" id="ARBA00022884"/>
    </source>
</evidence>
<evidence type="ECO:0000259" key="11">
    <source>
        <dbReference type="PROSITE" id="PS50137"/>
    </source>
</evidence>
<dbReference type="EC" id="3.1.26.3" evidence="9"/>
<dbReference type="InterPro" id="IPR036389">
    <property type="entry name" value="RNase_III_sf"/>
</dbReference>
<keyword evidence="9" id="KW-0963">Cytoplasm</keyword>
<dbReference type="CDD" id="cd00593">
    <property type="entry name" value="RIBOc"/>
    <property type="match status" value="1"/>
</dbReference>
<keyword evidence="6 9" id="KW-0255">Endonuclease</keyword>
<protein>
    <recommendedName>
        <fullName evidence="9">Ribonuclease 3</fullName>
        <ecNumber evidence="9">3.1.26.3</ecNumber>
    </recommendedName>
    <alternativeName>
        <fullName evidence="9">Ribonuclease III</fullName>
        <shortName evidence="9">RNase III</shortName>
    </alternativeName>
</protein>
<comment type="subunit">
    <text evidence="9">Homodimer.</text>
</comment>
<gene>
    <name evidence="9 13" type="primary">rnc</name>
    <name evidence="13" type="ORF">CXT95_06880</name>
</gene>
<evidence type="ECO:0000259" key="12">
    <source>
        <dbReference type="PROSITE" id="PS50142"/>
    </source>
</evidence>
<dbReference type="GO" id="GO:0006397">
    <property type="term" value="P:mRNA processing"/>
    <property type="evidence" value="ECO:0007669"/>
    <property type="project" value="UniProtKB-UniRule"/>
</dbReference>
<dbReference type="GO" id="GO:0005737">
    <property type="term" value="C:cytoplasm"/>
    <property type="evidence" value="ECO:0007669"/>
    <property type="project" value="UniProtKB-SubCell"/>
</dbReference>
<keyword evidence="9" id="KW-0479">Metal-binding</keyword>
<dbReference type="InterPro" id="IPR000999">
    <property type="entry name" value="RNase_III_dom"/>
</dbReference>
<keyword evidence="8 9" id="KW-0694">RNA-binding</keyword>
<dbReference type="NCBIfam" id="TIGR02191">
    <property type="entry name" value="RNaseIII"/>
    <property type="match status" value="1"/>
</dbReference>
<evidence type="ECO:0000256" key="2">
    <source>
        <dbReference type="ARBA" id="ARBA00010183"/>
    </source>
</evidence>
<evidence type="ECO:0000256" key="6">
    <source>
        <dbReference type="ARBA" id="ARBA00022759"/>
    </source>
</evidence>
<proteinExistence type="inferred from homology"/>
<dbReference type="GO" id="GO:0046872">
    <property type="term" value="F:metal ion binding"/>
    <property type="evidence" value="ECO:0007669"/>
    <property type="project" value="UniProtKB-KW"/>
</dbReference>
<comment type="cofactor">
    <cofactor evidence="9">
        <name>Mg(2+)</name>
        <dbReference type="ChEBI" id="CHEBI:18420"/>
    </cofactor>
</comment>
<comment type="similarity">
    <text evidence="2">Belongs to the ribonuclease III family.</text>
</comment>
<keyword evidence="3 9" id="KW-0698">rRNA processing</keyword>
<dbReference type="FunFam" id="1.10.1520.10:FF:000001">
    <property type="entry name" value="Ribonuclease 3"/>
    <property type="match status" value="1"/>
</dbReference>
<keyword evidence="9" id="KW-0699">rRNA-binding</keyword>
<dbReference type="GO" id="GO:0003725">
    <property type="term" value="F:double-stranded RNA binding"/>
    <property type="evidence" value="ECO:0007669"/>
    <property type="project" value="TreeGrafter"/>
</dbReference>
<dbReference type="SMART" id="SM00535">
    <property type="entry name" value="RIBOc"/>
    <property type="match status" value="1"/>
</dbReference>
<dbReference type="SUPFAM" id="SSF54768">
    <property type="entry name" value="dsRNA-binding domain-like"/>
    <property type="match status" value="1"/>
</dbReference>
<keyword evidence="4 9" id="KW-0507">mRNA processing</keyword>
<dbReference type="HAMAP" id="MF_00104">
    <property type="entry name" value="RNase_III"/>
    <property type="match status" value="1"/>
</dbReference>
<dbReference type="InterPro" id="IPR011907">
    <property type="entry name" value="RNase_III"/>
</dbReference>
<dbReference type="PROSITE" id="PS00517">
    <property type="entry name" value="RNASE_3_1"/>
    <property type="match status" value="1"/>
</dbReference>
<keyword evidence="9" id="KW-0460">Magnesium</keyword>
<dbReference type="SMART" id="SM00358">
    <property type="entry name" value="DSRM"/>
    <property type="match status" value="1"/>
</dbReference>
<evidence type="ECO:0000256" key="9">
    <source>
        <dbReference type="HAMAP-Rule" id="MF_00104"/>
    </source>
</evidence>
<dbReference type="GO" id="GO:0010468">
    <property type="term" value="P:regulation of gene expression"/>
    <property type="evidence" value="ECO:0007669"/>
    <property type="project" value="TreeGrafter"/>
</dbReference>
<evidence type="ECO:0000256" key="4">
    <source>
        <dbReference type="ARBA" id="ARBA00022664"/>
    </source>
</evidence>
<feature type="binding site" evidence="9">
    <location>
        <position position="81"/>
    </location>
    <ligand>
        <name>Mg(2+)</name>
        <dbReference type="ChEBI" id="CHEBI:18420"/>
    </ligand>
</feature>
<feature type="active site" evidence="9">
    <location>
        <position position="85"/>
    </location>
</feature>
<dbReference type="GO" id="GO:0008033">
    <property type="term" value="P:tRNA processing"/>
    <property type="evidence" value="ECO:0007669"/>
    <property type="project" value="UniProtKB-KW"/>
</dbReference>
<comment type="subcellular location">
    <subcellularLocation>
        <location evidence="9">Cytoplasm</location>
    </subcellularLocation>
</comment>
<evidence type="ECO:0000256" key="10">
    <source>
        <dbReference type="SAM" id="MobiDB-lite"/>
    </source>
</evidence>
<dbReference type="PANTHER" id="PTHR11207">
    <property type="entry name" value="RIBONUCLEASE III"/>
    <property type="match status" value="1"/>
</dbReference>
<dbReference type="PANTHER" id="PTHR11207:SF0">
    <property type="entry name" value="RIBONUCLEASE 3"/>
    <property type="match status" value="1"/>
</dbReference>
<dbReference type="Gene3D" id="3.30.160.20">
    <property type="match status" value="1"/>
</dbReference>
<keyword evidence="5 9" id="KW-0540">Nuclease</keyword>
<name>A0AAX0WKS8_9BACT</name>
<dbReference type="Proteomes" id="UP000236075">
    <property type="component" value="Unassembled WGS sequence"/>
</dbReference>
<comment type="catalytic activity">
    <reaction evidence="1 9">
        <text>Endonucleolytic cleavage to 5'-phosphomonoester.</text>
        <dbReference type="EC" id="3.1.26.3"/>
    </reaction>
</comment>
<accession>A0AAX0WKS8</accession>
<evidence type="ECO:0000256" key="5">
    <source>
        <dbReference type="ARBA" id="ARBA00022722"/>
    </source>
</evidence>
<feature type="domain" description="RNase III" evidence="12">
    <location>
        <begin position="41"/>
        <end position="168"/>
    </location>
</feature>
<feature type="active site" evidence="9">
    <location>
        <position position="157"/>
    </location>
</feature>
<dbReference type="GO" id="GO:0019843">
    <property type="term" value="F:rRNA binding"/>
    <property type="evidence" value="ECO:0007669"/>
    <property type="project" value="UniProtKB-KW"/>
</dbReference>
<organism evidence="13 14">
    <name type="scientific">Akkermansia muciniphila</name>
    <dbReference type="NCBI Taxonomy" id="239935"/>
    <lineage>
        <taxon>Bacteria</taxon>
        <taxon>Pseudomonadati</taxon>
        <taxon>Verrucomicrobiota</taxon>
        <taxon>Verrucomicrobiia</taxon>
        <taxon>Verrucomicrobiales</taxon>
        <taxon>Akkermansiaceae</taxon>
        <taxon>Akkermansia</taxon>
    </lineage>
</organism>
<dbReference type="Gene3D" id="1.10.1520.10">
    <property type="entry name" value="Ribonuclease III domain"/>
    <property type="match status" value="1"/>
</dbReference>
<dbReference type="EMBL" id="PJLB01000008">
    <property type="protein sequence ID" value="PND02384.1"/>
    <property type="molecule type" value="Genomic_DNA"/>
</dbReference>
<dbReference type="Pfam" id="PF00035">
    <property type="entry name" value="dsrm"/>
    <property type="match status" value="1"/>
</dbReference>
<evidence type="ECO:0000313" key="13">
    <source>
        <dbReference type="EMBL" id="PND02384.1"/>
    </source>
</evidence>
<dbReference type="PROSITE" id="PS50142">
    <property type="entry name" value="RNASE_3_2"/>
    <property type="match status" value="1"/>
</dbReference>
<feature type="region of interest" description="Disordered" evidence="10">
    <location>
        <begin position="1"/>
        <end position="23"/>
    </location>
</feature>
<keyword evidence="9" id="KW-0819">tRNA processing</keyword>
<dbReference type="GO" id="GO:0004525">
    <property type="term" value="F:ribonuclease III activity"/>
    <property type="evidence" value="ECO:0007669"/>
    <property type="project" value="UniProtKB-UniRule"/>
</dbReference>
<feature type="binding site" evidence="9">
    <location>
        <position position="157"/>
    </location>
    <ligand>
        <name>Mg(2+)</name>
        <dbReference type="ChEBI" id="CHEBI:18420"/>
    </ligand>
</feature>
<sequence length="269" mass="29467">MSKLWSGRDDAGKQIPSPPGSSLRLELHFRNGGPSISGMNHTALEDKLGYRFNNPDLLVQALTHPSTDSKPETRRAYERLEFLGDAILQLAVTQYLYHHMPQSPEGELTQLRARTVSRANLGKYGFILGLDKHIALGKGEERAGGRGKNSIIANTFESVFGAMSLDSDYETAKAVALRVLHEALDSAASHPKEINPKGELQAILQDILPETPSYETEEKGPRDAENRFESRVFWHGHAIGAGSGASKRKAEVAAAADALDARAWLRMTL</sequence>
<dbReference type="InterPro" id="IPR014720">
    <property type="entry name" value="dsRBD_dom"/>
</dbReference>
<dbReference type="Pfam" id="PF14622">
    <property type="entry name" value="Ribonucleas_3_3"/>
    <property type="match status" value="1"/>
</dbReference>
<feature type="compositionally biased region" description="Basic and acidic residues" evidence="10">
    <location>
        <begin position="1"/>
        <end position="12"/>
    </location>
</feature>
<keyword evidence="7 9" id="KW-0378">Hydrolase</keyword>
<comment type="caution">
    <text evidence="13">The sequence shown here is derived from an EMBL/GenBank/DDBJ whole genome shotgun (WGS) entry which is preliminary data.</text>
</comment>